<comment type="caution">
    <text evidence="14">The sequence shown here is derived from an EMBL/GenBank/DDBJ whole genome shotgun (WGS) entry which is preliminary data.</text>
</comment>
<comment type="function">
    <text evidence="10">Catalyzes the NADPH-dependent reduction of ketopantoate into pantoic acid.</text>
</comment>
<dbReference type="NCBIfam" id="NF006083">
    <property type="entry name" value="PRK08229.1"/>
    <property type="match status" value="1"/>
</dbReference>
<evidence type="ECO:0000259" key="12">
    <source>
        <dbReference type="Pfam" id="PF02558"/>
    </source>
</evidence>
<evidence type="ECO:0000256" key="4">
    <source>
        <dbReference type="ARBA" id="ARBA00019465"/>
    </source>
</evidence>
<keyword evidence="5 10" id="KW-0566">Pantothenate biosynthesis</keyword>
<name>A0ABP7N7S2_9GAMM</name>
<keyword evidence="11" id="KW-0812">Transmembrane</keyword>
<keyword evidence="15" id="KW-1185">Reference proteome</keyword>
<dbReference type="InterPro" id="IPR036291">
    <property type="entry name" value="NAD(P)-bd_dom_sf"/>
</dbReference>
<dbReference type="NCBIfam" id="TIGR00745">
    <property type="entry name" value="apbA_panE"/>
    <property type="match status" value="1"/>
</dbReference>
<evidence type="ECO:0000256" key="2">
    <source>
        <dbReference type="ARBA" id="ARBA00007870"/>
    </source>
</evidence>
<dbReference type="InterPro" id="IPR050838">
    <property type="entry name" value="Ketopantoate_reductase"/>
</dbReference>
<dbReference type="EMBL" id="BAABBN010000015">
    <property type="protein sequence ID" value="GAA3939428.1"/>
    <property type="molecule type" value="Genomic_DNA"/>
</dbReference>
<keyword evidence="11" id="KW-0472">Membrane</keyword>
<feature type="domain" description="Ketopantoate reductase N-terminal" evidence="12">
    <location>
        <begin position="20"/>
        <end position="167"/>
    </location>
</feature>
<feature type="transmembrane region" description="Helical" evidence="11">
    <location>
        <begin position="20"/>
        <end position="40"/>
    </location>
</feature>
<dbReference type="PANTHER" id="PTHR43765:SF2">
    <property type="entry name" value="2-DEHYDROPANTOATE 2-REDUCTASE"/>
    <property type="match status" value="1"/>
</dbReference>
<evidence type="ECO:0000256" key="9">
    <source>
        <dbReference type="ARBA" id="ARBA00048793"/>
    </source>
</evidence>
<evidence type="ECO:0000256" key="6">
    <source>
        <dbReference type="ARBA" id="ARBA00022857"/>
    </source>
</evidence>
<keyword evidence="6 10" id="KW-0521">NADP</keyword>
<keyword evidence="11" id="KW-1133">Transmembrane helix</keyword>
<dbReference type="InterPro" id="IPR013752">
    <property type="entry name" value="KPA_reductase"/>
</dbReference>
<reference evidence="15" key="1">
    <citation type="journal article" date="2019" name="Int. J. Syst. Evol. Microbiol.">
        <title>The Global Catalogue of Microorganisms (GCM) 10K type strain sequencing project: providing services to taxonomists for standard genome sequencing and annotation.</title>
        <authorList>
            <consortium name="The Broad Institute Genomics Platform"/>
            <consortium name="The Broad Institute Genome Sequencing Center for Infectious Disease"/>
            <person name="Wu L."/>
            <person name="Ma J."/>
        </authorList>
    </citation>
    <scope>NUCLEOTIDE SEQUENCE [LARGE SCALE GENOMIC DNA]</scope>
    <source>
        <strain evidence="15">JCM 17551</strain>
    </source>
</reference>
<keyword evidence="7 10" id="KW-0560">Oxidoreductase</keyword>
<dbReference type="InterPro" id="IPR003710">
    <property type="entry name" value="ApbA"/>
</dbReference>
<dbReference type="Proteomes" id="UP001501565">
    <property type="component" value="Unassembled WGS sequence"/>
</dbReference>
<comment type="catalytic activity">
    <reaction evidence="9 10">
        <text>(R)-pantoate + NADP(+) = 2-dehydropantoate + NADPH + H(+)</text>
        <dbReference type="Rhea" id="RHEA:16233"/>
        <dbReference type="ChEBI" id="CHEBI:11561"/>
        <dbReference type="ChEBI" id="CHEBI:15378"/>
        <dbReference type="ChEBI" id="CHEBI:15980"/>
        <dbReference type="ChEBI" id="CHEBI:57783"/>
        <dbReference type="ChEBI" id="CHEBI:58349"/>
        <dbReference type="EC" id="1.1.1.169"/>
    </reaction>
</comment>
<evidence type="ECO:0000256" key="7">
    <source>
        <dbReference type="ARBA" id="ARBA00023002"/>
    </source>
</evidence>
<dbReference type="InterPro" id="IPR008927">
    <property type="entry name" value="6-PGluconate_DH-like_C_sf"/>
</dbReference>
<dbReference type="InterPro" id="IPR013328">
    <property type="entry name" value="6PGD_dom2"/>
</dbReference>
<evidence type="ECO:0000256" key="10">
    <source>
        <dbReference type="RuleBase" id="RU362068"/>
    </source>
</evidence>
<dbReference type="PANTHER" id="PTHR43765">
    <property type="entry name" value="2-DEHYDROPANTOATE 2-REDUCTASE-RELATED"/>
    <property type="match status" value="1"/>
</dbReference>
<dbReference type="Pfam" id="PF08546">
    <property type="entry name" value="ApbA_C"/>
    <property type="match status" value="1"/>
</dbReference>
<evidence type="ECO:0000313" key="14">
    <source>
        <dbReference type="EMBL" id="GAA3939428.1"/>
    </source>
</evidence>
<protein>
    <recommendedName>
        <fullName evidence="4 10">2-dehydropantoate 2-reductase</fullName>
        <ecNumber evidence="3 10">1.1.1.169</ecNumber>
    </recommendedName>
    <alternativeName>
        <fullName evidence="8 10">Ketopantoate reductase</fullName>
    </alternativeName>
</protein>
<dbReference type="SUPFAM" id="SSF51735">
    <property type="entry name" value="NAD(P)-binding Rossmann-fold domains"/>
    <property type="match status" value="1"/>
</dbReference>
<proteinExistence type="inferred from homology"/>
<dbReference type="SUPFAM" id="SSF48179">
    <property type="entry name" value="6-phosphogluconate dehydrogenase C-terminal domain-like"/>
    <property type="match status" value="1"/>
</dbReference>
<dbReference type="InterPro" id="IPR013332">
    <property type="entry name" value="KPR_N"/>
</dbReference>
<dbReference type="Pfam" id="PF02558">
    <property type="entry name" value="ApbA"/>
    <property type="match status" value="1"/>
</dbReference>
<sequence length="335" mass="36865">MAPKKIIPKSTGDSSSGKHWVIAGAGSIGLWLGAHLVAAGERVTFLARPRIISKVQTHGVHLTSWQGKDMRIPAEKLVMTADEACLAEADVVLISVKSKDTLTIGEQVARYIKPNTCVVSAQNGINNAAALKNIFMSHNVGSLMVPYNVMPMDEGRYHCGTEGNLVIDSRFSDLAEVIRRADLTIKTADDMHEVLWGKLLLNLNNPLNALSGVPLVEELADRRWRKQLADCMDEVLNILGELGIQPKVQSPVPASFIPKILRLPTFLFKLVAGKMLQIDPLARSSMWEDISLGRPTEIDYINGEVVRYARSLGMEAPINERVISDIKRLEQTSVK</sequence>
<evidence type="ECO:0000256" key="11">
    <source>
        <dbReference type="SAM" id="Phobius"/>
    </source>
</evidence>
<gene>
    <name evidence="14" type="ORF">GCM10022277_39310</name>
</gene>
<evidence type="ECO:0000256" key="5">
    <source>
        <dbReference type="ARBA" id="ARBA00022655"/>
    </source>
</evidence>
<feature type="domain" description="Ketopantoate reductase C-terminal" evidence="13">
    <location>
        <begin position="191"/>
        <end position="329"/>
    </location>
</feature>
<dbReference type="RefSeq" id="WP_344800348.1">
    <property type="nucleotide sequence ID" value="NZ_BAABBN010000015.1"/>
</dbReference>
<accession>A0ABP7N7S2</accession>
<evidence type="ECO:0000256" key="1">
    <source>
        <dbReference type="ARBA" id="ARBA00004994"/>
    </source>
</evidence>
<evidence type="ECO:0000313" key="15">
    <source>
        <dbReference type="Proteomes" id="UP001501565"/>
    </source>
</evidence>
<organism evidence="14 15">
    <name type="scientific">Litoribacillus peritrichatus</name>
    <dbReference type="NCBI Taxonomy" id="718191"/>
    <lineage>
        <taxon>Bacteria</taxon>
        <taxon>Pseudomonadati</taxon>
        <taxon>Pseudomonadota</taxon>
        <taxon>Gammaproteobacteria</taxon>
        <taxon>Oceanospirillales</taxon>
        <taxon>Oceanospirillaceae</taxon>
        <taxon>Litoribacillus</taxon>
    </lineage>
</organism>
<dbReference type="Gene3D" id="3.40.50.720">
    <property type="entry name" value="NAD(P)-binding Rossmann-like Domain"/>
    <property type="match status" value="1"/>
</dbReference>
<comment type="pathway">
    <text evidence="1 10">Cofactor biosynthesis; (R)-pantothenate biosynthesis; (R)-pantoate from 3-methyl-2-oxobutanoate: step 2/2.</text>
</comment>
<evidence type="ECO:0000256" key="3">
    <source>
        <dbReference type="ARBA" id="ARBA00013014"/>
    </source>
</evidence>
<dbReference type="Gene3D" id="1.10.1040.10">
    <property type="entry name" value="N-(1-d-carboxylethyl)-l-norvaline Dehydrogenase, domain 2"/>
    <property type="match status" value="1"/>
</dbReference>
<evidence type="ECO:0000256" key="8">
    <source>
        <dbReference type="ARBA" id="ARBA00032024"/>
    </source>
</evidence>
<comment type="similarity">
    <text evidence="2 10">Belongs to the ketopantoate reductase family.</text>
</comment>
<dbReference type="EC" id="1.1.1.169" evidence="3 10"/>
<evidence type="ECO:0000259" key="13">
    <source>
        <dbReference type="Pfam" id="PF08546"/>
    </source>
</evidence>